<feature type="transmembrane region" description="Helical" evidence="1">
    <location>
        <begin position="133"/>
        <end position="151"/>
    </location>
</feature>
<dbReference type="RefSeq" id="WP_248825338.1">
    <property type="nucleotide sequence ID" value="NZ_JALKFT010000014.1"/>
</dbReference>
<keyword evidence="1" id="KW-0812">Transmembrane</keyword>
<evidence type="ECO:0000256" key="1">
    <source>
        <dbReference type="SAM" id="Phobius"/>
    </source>
</evidence>
<comment type="caution">
    <text evidence="3">The sequence shown here is derived from an EMBL/GenBank/DDBJ whole genome shotgun (WGS) entry which is preliminary data.</text>
</comment>
<dbReference type="CDD" id="cd03392">
    <property type="entry name" value="PAP2_like_2"/>
    <property type="match status" value="1"/>
</dbReference>
<gene>
    <name evidence="3" type="ORF">MXD59_14865</name>
</gene>
<evidence type="ECO:0000313" key="4">
    <source>
        <dbReference type="Proteomes" id="UP001201873"/>
    </source>
</evidence>
<feature type="transmembrane region" description="Helical" evidence="1">
    <location>
        <begin position="92"/>
        <end position="113"/>
    </location>
</feature>
<keyword evidence="1" id="KW-0472">Membrane</keyword>
<dbReference type="SMART" id="SM00014">
    <property type="entry name" value="acidPPc"/>
    <property type="match status" value="1"/>
</dbReference>
<dbReference type="PANTHER" id="PTHR14969">
    <property type="entry name" value="SPHINGOSINE-1-PHOSPHATE PHOSPHOHYDROLASE"/>
    <property type="match status" value="1"/>
</dbReference>
<feature type="transmembrane region" description="Helical" evidence="1">
    <location>
        <begin position="59"/>
        <end position="80"/>
    </location>
</feature>
<organism evidence="3 4">
    <name type="scientific">Frankia umida</name>
    <dbReference type="NCBI Taxonomy" id="573489"/>
    <lineage>
        <taxon>Bacteria</taxon>
        <taxon>Bacillati</taxon>
        <taxon>Actinomycetota</taxon>
        <taxon>Actinomycetes</taxon>
        <taxon>Frankiales</taxon>
        <taxon>Frankiaceae</taxon>
        <taxon>Frankia</taxon>
    </lineage>
</organism>
<dbReference type="Gene3D" id="1.20.144.10">
    <property type="entry name" value="Phosphatidic acid phosphatase type 2/haloperoxidase"/>
    <property type="match status" value="1"/>
</dbReference>
<evidence type="ECO:0000259" key="2">
    <source>
        <dbReference type="SMART" id="SM00014"/>
    </source>
</evidence>
<feature type="domain" description="Phosphatidic acid phosphatase type 2/haloperoxidase" evidence="2">
    <location>
        <begin position="91"/>
        <end position="205"/>
    </location>
</feature>
<dbReference type="PANTHER" id="PTHR14969:SF13">
    <property type="entry name" value="AT30094P"/>
    <property type="match status" value="1"/>
</dbReference>
<dbReference type="InterPro" id="IPR036938">
    <property type="entry name" value="PAP2/HPO_sf"/>
</dbReference>
<dbReference type="Pfam" id="PF01569">
    <property type="entry name" value="PAP2"/>
    <property type="match status" value="1"/>
</dbReference>
<evidence type="ECO:0000313" key="3">
    <source>
        <dbReference type="EMBL" id="MCK9877038.1"/>
    </source>
</evidence>
<dbReference type="EMBL" id="JALKFT010000014">
    <property type="protein sequence ID" value="MCK9877038.1"/>
    <property type="molecule type" value="Genomic_DNA"/>
</dbReference>
<protein>
    <submittedName>
        <fullName evidence="3">Phosphatase PAP2 family protein</fullName>
    </submittedName>
</protein>
<accession>A0ABT0K1A6</accession>
<name>A0ABT0K1A6_9ACTN</name>
<dbReference type="InterPro" id="IPR000326">
    <property type="entry name" value="PAP2/HPO"/>
</dbReference>
<dbReference type="Proteomes" id="UP001201873">
    <property type="component" value="Unassembled WGS sequence"/>
</dbReference>
<proteinExistence type="predicted"/>
<reference evidence="3 4" key="1">
    <citation type="submission" date="2022-04" db="EMBL/GenBank/DDBJ databases">
        <title>Genome diversity in the genus Frankia.</title>
        <authorList>
            <person name="Carlos-Shanley C."/>
            <person name="Hahn D."/>
        </authorList>
    </citation>
    <scope>NUCLEOTIDE SEQUENCE [LARGE SCALE GENOMIC DNA]</scope>
    <source>
        <strain evidence="3 4">Ag45/Mut15</strain>
    </source>
</reference>
<keyword evidence="1" id="KW-1133">Transmembrane helix</keyword>
<feature type="transmembrane region" description="Helical" evidence="1">
    <location>
        <begin position="192"/>
        <end position="212"/>
    </location>
</feature>
<dbReference type="SUPFAM" id="SSF48317">
    <property type="entry name" value="Acid phosphatase/Vanadium-dependent haloperoxidase"/>
    <property type="match status" value="1"/>
</dbReference>
<sequence length="223" mass="23133">MTHVATSRRIVGAVSGLLLAALLCAVLLRGGAPFALDTACHRWVLDHRGRALTDLAVTVTRTGAGVCAYGLAAAGGALALRRPWPWRWWPAALVAMAALLVGQALRTGLAALVGRARPPAADWITHPSGQAFPSGHTTTSTLLAIGVAVVLHRRAGRPATRVAAVVIPGLWAFSVGASRVLLGVHWTTDVLAGWLLGTLVACICLPALAAVLHRIRPDSSGDD</sequence>
<keyword evidence="4" id="KW-1185">Reference proteome</keyword>
<feature type="transmembrane region" description="Helical" evidence="1">
    <location>
        <begin position="163"/>
        <end position="186"/>
    </location>
</feature>